<dbReference type="InterPro" id="IPR035994">
    <property type="entry name" value="Nucleoside_phosphorylase_sf"/>
</dbReference>
<dbReference type="EMBL" id="FQXK01000057">
    <property type="protein sequence ID" value="SHJ03122.1"/>
    <property type="molecule type" value="Genomic_DNA"/>
</dbReference>
<dbReference type="InterPro" id="IPR000845">
    <property type="entry name" value="Nucleoside_phosphorylase_d"/>
</dbReference>
<evidence type="ECO:0000256" key="5">
    <source>
        <dbReference type="ARBA" id="ARBA00048447"/>
    </source>
</evidence>
<dbReference type="GO" id="GO:0005829">
    <property type="term" value="C:cytosol"/>
    <property type="evidence" value="ECO:0007669"/>
    <property type="project" value="TreeGrafter"/>
</dbReference>
<accession>A0A1M6FZT1</accession>
<keyword evidence="4" id="KW-0808">Transferase</keyword>
<keyword evidence="8" id="KW-1185">Reference proteome</keyword>
<keyword evidence="3" id="KW-0328">Glycosyltransferase</keyword>
<dbReference type="AlphaFoldDB" id="A0A1M6FZT1"/>
<dbReference type="PANTHER" id="PTHR43691:SF11">
    <property type="entry name" value="FI09636P-RELATED"/>
    <property type="match status" value="1"/>
</dbReference>
<dbReference type="RefSeq" id="WP_073390398.1">
    <property type="nucleotide sequence ID" value="NZ_FQXK01000057.1"/>
</dbReference>
<dbReference type="GO" id="GO:0006152">
    <property type="term" value="P:purine nucleoside catabolic process"/>
    <property type="evidence" value="ECO:0007669"/>
    <property type="project" value="TreeGrafter"/>
</dbReference>
<evidence type="ECO:0000313" key="8">
    <source>
        <dbReference type="Proteomes" id="UP000184278"/>
    </source>
</evidence>
<feature type="domain" description="Nucleoside phosphorylase" evidence="6">
    <location>
        <begin position="16"/>
        <end position="225"/>
    </location>
</feature>
<dbReference type="NCBIfam" id="TIGR00107">
    <property type="entry name" value="deoD"/>
    <property type="match status" value="1"/>
</dbReference>
<dbReference type="Gene3D" id="3.40.50.1580">
    <property type="entry name" value="Nucleoside phosphorylase domain"/>
    <property type="match status" value="1"/>
</dbReference>
<dbReference type="EC" id="2.4.2.3" evidence="1"/>
<organism evidence="7 8">
    <name type="scientific">Butyrivibrio fibrisolvens DSM 3071</name>
    <dbReference type="NCBI Taxonomy" id="1121131"/>
    <lineage>
        <taxon>Bacteria</taxon>
        <taxon>Bacillati</taxon>
        <taxon>Bacillota</taxon>
        <taxon>Clostridia</taxon>
        <taxon>Lachnospirales</taxon>
        <taxon>Lachnospiraceae</taxon>
        <taxon>Butyrivibrio</taxon>
    </lineage>
</organism>
<dbReference type="InterPro" id="IPR004402">
    <property type="entry name" value="DeoD-type"/>
</dbReference>
<evidence type="ECO:0000256" key="2">
    <source>
        <dbReference type="ARBA" id="ARBA00021980"/>
    </source>
</evidence>
<gene>
    <name evidence="7" type="ORF">SAMN02745229_03998</name>
</gene>
<dbReference type="PANTHER" id="PTHR43691">
    <property type="entry name" value="URIDINE PHOSPHORYLASE"/>
    <property type="match status" value="1"/>
</dbReference>
<dbReference type="GeneID" id="89511522"/>
<dbReference type="Proteomes" id="UP000184278">
    <property type="component" value="Unassembled WGS sequence"/>
</dbReference>
<proteinExistence type="predicted"/>
<evidence type="ECO:0000313" key="7">
    <source>
        <dbReference type="EMBL" id="SHJ03122.1"/>
    </source>
</evidence>
<dbReference type="STRING" id="1121131.SAMN02745229_03998"/>
<evidence type="ECO:0000256" key="1">
    <source>
        <dbReference type="ARBA" id="ARBA00011888"/>
    </source>
</evidence>
<dbReference type="CDD" id="cd09006">
    <property type="entry name" value="PNP_EcPNPI-like"/>
    <property type="match status" value="1"/>
</dbReference>
<evidence type="ECO:0000256" key="3">
    <source>
        <dbReference type="ARBA" id="ARBA00022676"/>
    </source>
</evidence>
<dbReference type="GO" id="GO:0004850">
    <property type="term" value="F:uridine phosphorylase activity"/>
    <property type="evidence" value="ECO:0007669"/>
    <property type="project" value="UniProtKB-EC"/>
</dbReference>
<name>A0A1M6FZT1_BUTFI</name>
<reference evidence="8" key="1">
    <citation type="submission" date="2016-11" db="EMBL/GenBank/DDBJ databases">
        <authorList>
            <person name="Varghese N."/>
            <person name="Submissions S."/>
        </authorList>
    </citation>
    <scope>NUCLEOTIDE SEQUENCE [LARGE SCALE GENOMIC DNA]</scope>
    <source>
        <strain evidence="8">DSM 3071</strain>
    </source>
</reference>
<sequence length="240" mass="26200">MSTPHNRAEKGDFAKTVLMPGDPLRAKYIAETFLESPRLVNDVRNMLGFTGTYKGAPVSVMASGMGMPSIGIYSYELYKFYDVENIIRVGSAGSYTADVDLLDVVLASKAYSQSSYAKMQGGADSEFMYPDKDLNGVIMQCAKDSGIKVLEAPIHSGDVFYYQDGFSKFKEINKDKGCVCVEMESYALFHNANVLSKNAACLLTISDSLVTSKETTAKERETSFNDMIEVALLAAAKLDA</sequence>
<dbReference type="OrthoDB" id="9782889at2"/>
<dbReference type="SUPFAM" id="SSF53167">
    <property type="entry name" value="Purine and uridine phosphorylases"/>
    <property type="match status" value="1"/>
</dbReference>
<protein>
    <recommendedName>
        <fullName evidence="2">Uridine phosphorylase</fullName>
        <ecNumber evidence="1">2.4.2.3</ecNumber>
    </recommendedName>
</protein>
<dbReference type="NCBIfam" id="NF004489">
    <property type="entry name" value="PRK05819.1"/>
    <property type="match status" value="1"/>
</dbReference>
<comment type="catalytic activity">
    <reaction evidence="5">
        <text>uridine + phosphate = alpha-D-ribose 1-phosphate + uracil</text>
        <dbReference type="Rhea" id="RHEA:24388"/>
        <dbReference type="ChEBI" id="CHEBI:16704"/>
        <dbReference type="ChEBI" id="CHEBI:17568"/>
        <dbReference type="ChEBI" id="CHEBI:43474"/>
        <dbReference type="ChEBI" id="CHEBI:57720"/>
        <dbReference type="EC" id="2.4.2.3"/>
    </reaction>
</comment>
<evidence type="ECO:0000256" key="4">
    <source>
        <dbReference type="ARBA" id="ARBA00022679"/>
    </source>
</evidence>
<dbReference type="Pfam" id="PF01048">
    <property type="entry name" value="PNP_UDP_1"/>
    <property type="match status" value="1"/>
</dbReference>
<evidence type="ECO:0000259" key="6">
    <source>
        <dbReference type="Pfam" id="PF01048"/>
    </source>
</evidence>
<dbReference type="GO" id="GO:0004731">
    <property type="term" value="F:purine-nucleoside phosphorylase activity"/>
    <property type="evidence" value="ECO:0007669"/>
    <property type="project" value="InterPro"/>
</dbReference>